<dbReference type="Proteomes" id="UP001215598">
    <property type="component" value="Unassembled WGS sequence"/>
</dbReference>
<protein>
    <submittedName>
        <fullName evidence="2">Uncharacterized protein</fullName>
    </submittedName>
</protein>
<name>A0AAD7NK67_9AGAR</name>
<dbReference type="AlphaFoldDB" id="A0AAD7NK67"/>
<comment type="caution">
    <text evidence="2">The sequence shown here is derived from an EMBL/GenBank/DDBJ whole genome shotgun (WGS) entry which is preliminary data.</text>
</comment>
<evidence type="ECO:0000313" key="3">
    <source>
        <dbReference type="Proteomes" id="UP001215598"/>
    </source>
</evidence>
<evidence type="ECO:0000313" key="2">
    <source>
        <dbReference type="EMBL" id="KAJ7763824.1"/>
    </source>
</evidence>
<reference evidence="2" key="1">
    <citation type="submission" date="2023-03" db="EMBL/GenBank/DDBJ databases">
        <title>Massive genome expansion in bonnet fungi (Mycena s.s.) driven by repeated elements and novel gene families across ecological guilds.</title>
        <authorList>
            <consortium name="Lawrence Berkeley National Laboratory"/>
            <person name="Harder C.B."/>
            <person name="Miyauchi S."/>
            <person name="Viragh M."/>
            <person name="Kuo A."/>
            <person name="Thoen E."/>
            <person name="Andreopoulos B."/>
            <person name="Lu D."/>
            <person name="Skrede I."/>
            <person name="Drula E."/>
            <person name="Henrissat B."/>
            <person name="Morin E."/>
            <person name="Kohler A."/>
            <person name="Barry K."/>
            <person name="LaButti K."/>
            <person name="Morin E."/>
            <person name="Salamov A."/>
            <person name="Lipzen A."/>
            <person name="Mereny Z."/>
            <person name="Hegedus B."/>
            <person name="Baldrian P."/>
            <person name="Stursova M."/>
            <person name="Weitz H."/>
            <person name="Taylor A."/>
            <person name="Grigoriev I.V."/>
            <person name="Nagy L.G."/>
            <person name="Martin F."/>
            <person name="Kauserud H."/>
        </authorList>
    </citation>
    <scope>NUCLEOTIDE SEQUENCE</scope>
    <source>
        <strain evidence="2">CBHHK182m</strain>
    </source>
</reference>
<organism evidence="2 3">
    <name type="scientific">Mycena metata</name>
    <dbReference type="NCBI Taxonomy" id="1033252"/>
    <lineage>
        <taxon>Eukaryota</taxon>
        <taxon>Fungi</taxon>
        <taxon>Dikarya</taxon>
        <taxon>Basidiomycota</taxon>
        <taxon>Agaricomycotina</taxon>
        <taxon>Agaricomycetes</taxon>
        <taxon>Agaricomycetidae</taxon>
        <taxon>Agaricales</taxon>
        <taxon>Marasmiineae</taxon>
        <taxon>Mycenaceae</taxon>
        <taxon>Mycena</taxon>
    </lineage>
</organism>
<accession>A0AAD7NK67</accession>
<gene>
    <name evidence="2" type="ORF">B0H16DRAFT_1455077</name>
</gene>
<proteinExistence type="predicted"/>
<evidence type="ECO:0000256" key="1">
    <source>
        <dbReference type="SAM" id="MobiDB-lite"/>
    </source>
</evidence>
<keyword evidence="3" id="KW-1185">Reference proteome</keyword>
<dbReference type="EMBL" id="JARKIB010000029">
    <property type="protein sequence ID" value="KAJ7763824.1"/>
    <property type="molecule type" value="Genomic_DNA"/>
</dbReference>
<sequence length="241" mass="26797">MAPEASLARWIETRDGKSHFVPAIIILVRTGGYHFLTSGLIYPEVESTLAYTNVRQWMLVDTGGHQGMLCDGRQDKIMFLVKTGKIYSSVTISTLHALFLTEKAAIARILPTGDYRRHPLDSSAVDIALAATRTARVPRLPKTKYGDPWSSNCPESSIFIRVCQNCGLQLAGRGGGGETGLKVFNSGRQDSGREETEYSPPQRKISEIVWTTCARFNVGELGSSENHRLELDFYFREELPL</sequence>
<feature type="region of interest" description="Disordered" evidence="1">
    <location>
        <begin position="179"/>
        <end position="201"/>
    </location>
</feature>